<dbReference type="AlphaFoldDB" id="A0A0G0FKA3"/>
<protein>
    <submittedName>
        <fullName evidence="1">Polymerase III, delta prime subunit protein</fullName>
    </submittedName>
</protein>
<comment type="caution">
    <text evidence="1">The sequence shown here is derived from an EMBL/GenBank/DDBJ whole genome shotgun (WGS) entry which is preliminary data.</text>
</comment>
<accession>A0A0G0FKA3</accession>
<organism evidence="1 2">
    <name type="scientific">Candidatus Nomurabacteria bacterium GW2011_GWC2_35_8</name>
    <dbReference type="NCBI Taxonomy" id="1618752"/>
    <lineage>
        <taxon>Bacteria</taxon>
        <taxon>Candidatus Nomuraibacteriota</taxon>
    </lineage>
</organism>
<evidence type="ECO:0000313" key="2">
    <source>
        <dbReference type="Proteomes" id="UP000034798"/>
    </source>
</evidence>
<dbReference type="InterPro" id="IPR027417">
    <property type="entry name" value="P-loop_NTPase"/>
</dbReference>
<dbReference type="Proteomes" id="UP000034798">
    <property type="component" value="Unassembled WGS sequence"/>
</dbReference>
<proteinExistence type="predicted"/>
<dbReference type="Gene3D" id="3.40.50.300">
    <property type="entry name" value="P-loop containing nucleotide triphosphate hydrolases"/>
    <property type="match status" value="1"/>
</dbReference>
<gene>
    <name evidence="1" type="ORF">UR91_C0032G0003</name>
</gene>
<sequence>MLPIILVCRDEKLREGYIDNYIKEKKILPYSIYRILPEKKEISIIQVRAIKKEIIVTTSSMRLFIIEKFDSASLEAQNALLKTFEENTQVNNFILLVENEQAVLSTIRSRSKIINLEKNLVVVPIDRDLRLFLESVEKSGDYSFLGNKFITGLDADEAGNFINNIIIYYREKLRIGDIKSTKIIKKAISFLNLLRNNNLNPQLTIDGLLIYIKKAYTIK</sequence>
<reference evidence="1 2" key="1">
    <citation type="journal article" date="2015" name="Nature">
        <title>rRNA introns, odd ribosomes, and small enigmatic genomes across a large radiation of phyla.</title>
        <authorList>
            <person name="Brown C.T."/>
            <person name="Hug L.A."/>
            <person name="Thomas B.C."/>
            <person name="Sharon I."/>
            <person name="Castelle C.J."/>
            <person name="Singh A."/>
            <person name="Wilkins M.J."/>
            <person name="Williams K.H."/>
            <person name="Banfield J.F."/>
        </authorList>
    </citation>
    <scope>NUCLEOTIDE SEQUENCE [LARGE SCALE GENOMIC DNA]</scope>
</reference>
<dbReference type="EMBL" id="LBQZ01000032">
    <property type="protein sequence ID" value="KKP87915.1"/>
    <property type="molecule type" value="Genomic_DNA"/>
</dbReference>
<evidence type="ECO:0000313" key="1">
    <source>
        <dbReference type="EMBL" id="KKP87915.1"/>
    </source>
</evidence>
<dbReference type="SUPFAM" id="SSF52540">
    <property type="entry name" value="P-loop containing nucleoside triphosphate hydrolases"/>
    <property type="match status" value="1"/>
</dbReference>
<dbReference type="Pfam" id="PF13177">
    <property type="entry name" value="DNA_pol3_delta2"/>
    <property type="match status" value="1"/>
</dbReference>
<name>A0A0G0FKA3_9BACT</name>